<protein>
    <recommendedName>
        <fullName evidence="1">HEPN domain-containing protein</fullName>
    </recommendedName>
</protein>
<comment type="caution">
    <text evidence="2">The sequence shown here is derived from an EMBL/GenBank/DDBJ whole genome shotgun (WGS) entry which is preliminary data.</text>
</comment>
<dbReference type="SMART" id="SM00748">
    <property type="entry name" value="HEPN"/>
    <property type="match status" value="1"/>
</dbReference>
<evidence type="ECO:0000313" key="3">
    <source>
        <dbReference type="Proteomes" id="UP001186944"/>
    </source>
</evidence>
<name>A0AA88YVB9_PINIB</name>
<dbReference type="EMBL" id="VSWD01000002">
    <property type="protein sequence ID" value="KAK3106837.1"/>
    <property type="molecule type" value="Genomic_DNA"/>
</dbReference>
<dbReference type="InterPro" id="IPR007842">
    <property type="entry name" value="HEPN_dom"/>
</dbReference>
<dbReference type="Pfam" id="PF05168">
    <property type="entry name" value="HEPN"/>
    <property type="match status" value="1"/>
</dbReference>
<organism evidence="2 3">
    <name type="scientific">Pinctada imbricata</name>
    <name type="common">Atlantic pearl-oyster</name>
    <name type="synonym">Pinctada martensii</name>
    <dbReference type="NCBI Taxonomy" id="66713"/>
    <lineage>
        <taxon>Eukaryota</taxon>
        <taxon>Metazoa</taxon>
        <taxon>Spiralia</taxon>
        <taxon>Lophotrochozoa</taxon>
        <taxon>Mollusca</taxon>
        <taxon>Bivalvia</taxon>
        <taxon>Autobranchia</taxon>
        <taxon>Pteriomorphia</taxon>
        <taxon>Pterioida</taxon>
        <taxon>Pterioidea</taxon>
        <taxon>Pteriidae</taxon>
        <taxon>Pinctada</taxon>
    </lineage>
</organism>
<sequence length="126" mass="14691">MERERQGNQRDQDDDAQRPIFNWICYKAHQAAEKALKARVLNNDANKLSGRSFTSHDLLNLAMFGHDELRQLAREFRDQVVPEHTAMRYPQNFTQGKIPTDMFEEKDAEKAIELAEKIIDIVDSEM</sequence>
<gene>
    <name evidence="2" type="ORF">FSP39_000931</name>
</gene>
<dbReference type="AlphaFoldDB" id="A0AA88YVB9"/>
<accession>A0AA88YVB9</accession>
<dbReference type="Proteomes" id="UP001186944">
    <property type="component" value="Unassembled WGS sequence"/>
</dbReference>
<evidence type="ECO:0000313" key="2">
    <source>
        <dbReference type="EMBL" id="KAK3106837.1"/>
    </source>
</evidence>
<feature type="domain" description="HEPN" evidence="1">
    <location>
        <begin position="2"/>
        <end position="118"/>
    </location>
</feature>
<reference evidence="2" key="1">
    <citation type="submission" date="2019-08" db="EMBL/GenBank/DDBJ databases">
        <title>The improved chromosome-level genome for the pearl oyster Pinctada fucata martensii using PacBio sequencing and Hi-C.</title>
        <authorList>
            <person name="Zheng Z."/>
        </authorList>
    </citation>
    <scope>NUCLEOTIDE SEQUENCE</scope>
    <source>
        <strain evidence="2">ZZ-2019</strain>
        <tissue evidence="2">Adductor muscle</tissue>
    </source>
</reference>
<dbReference type="Gene3D" id="1.20.120.330">
    <property type="entry name" value="Nucleotidyltransferases domain 2"/>
    <property type="match status" value="1"/>
</dbReference>
<proteinExistence type="predicted"/>
<dbReference type="PROSITE" id="PS50910">
    <property type="entry name" value="HEPN"/>
    <property type="match status" value="1"/>
</dbReference>
<keyword evidence="3" id="KW-1185">Reference proteome</keyword>
<dbReference type="SUPFAM" id="SSF81593">
    <property type="entry name" value="Nucleotidyltransferase substrate binding subunit/domain"/>
    <property type="match status" value="1"/>
</dbReference>
<evidence type="ECO:0000259" key="1">
    <source>
        <dbReference type="PROSITE" id="PS50910"/>
    </source>
</evidence>